<dbReference type="AlphaFoldDB" id="A0A644YIJ4"/>
<evidence type="ECO:0000313" key="1">
    <source>
        <dbReference type="EMBL" id="MPM28405.1"/>
    </source>
</evidence>
<reference evidence="1" key="1">
    <citation type="submission" date="2019-08" db="EMBL/GenBank/DDBJ databases">
        <authorList>
            <person name="Kucharzyk K."/>
            <person name="Murdoch R.W."/>
            <person name="Higgins S."/>
            <person name="Loffler F."/>
        </authorList>
    </citation>
    <scope>NUCLEOTIDE SEQUENCE</scope>
</reference>
<proteinExistence type="predicted"/>
<gene>
    <name evidence="1" type="ORF">SDC9_74927</name>
</gene>
<protein>
    <submittedName>
        <fullName evidence="1">Uncharacterized protein</fullName>
    </submittedName>
</protein>
<sequence length="73" mass="7997">MKLQGRIKRWVAPEIIALAGRLDLDDLGAHVGQKHGGIRACNVVGEVQNPYALQRQRRTVGARRVRGQTGLNG</sequence>
<accession>A0A644YIJ4</accession>
<organism evidence="1">
    <name type="scientific">bioreactor metagenome</name>
    <dbReference type="NCBI Taxonomy" id="1076179"/>
    <lineage>
        <taxon>unclassified sequences</taxon>
        <taxon>metagenomes</taxon>
        <taxon>ecological metagenomes</taxon>
    </lineage>
</organism>
<comment type="caution">
    <text evidence="1">The sequence shown here is derived from an EMBL/GenBank/DDBJ whole genome shotgun (WGS) entry which is preliminary data.</text>
</comment>
<dbReference type="EMBL" id="VSSQ01005245">
    <property type="protein sequence ID" value="MPM28405.1"/>
    <property type="molecule type" value="Genomic_DNA"/>
</dbReference>
<name>A0A644YIJ4_9ZZZZ</name>